<evidence type="ECO:0008006" key="3">
    <source>
        <dbReference type="Google" id="ProtNLM"/>
    </source>
</evidence>
<comment type="caution">
    <text evidence="1">The sequence shown here is derived from an EMBL/GenBank/DDBJ whole genome shotgun (WGS) entry which is preliminary data.</text>
</comment>
<gene>
    <name evidence="1" type="ORF">M8A51_12565</name>
</gene>
<accession>A0ABT0YNP3</accession>
<dbReference type="RefSeq" id="WP_251778804.1">
    <property type="nucleotide sequence ID" value="NZ_JAMKFE010000006.1"/>
</dbReference>
<name>A0ABT0YNP3_9BURK</name>
<protein>
    <recommendedName>
        <fullName evidence="3">Heat induced stress protein YflT</fullName>
    </recommendedName>
</protein>
<reference evidence="1" key="1">
    <citation type="submission" date="2022-05" db="EMBL/GenBank/DDBJ databases">
        <title>Schlegelella sp. nov., isolated from mangrove soil.</title>
        <authorList>
            <person name="Liu Y."/>
            <person name="Ge X."/>
            <person name="Liu W."/>
        </authorList>
    </citation>
    <scope>NUCLEOTIDE SEQUENCE</scope>
    <source>
        <strain evidence="1">S2-27</strain>
    </source>
</reference>
<evidence type="ECO:0000313" key="1">
    <source>
        <dbReference type="EMBL" id="MCM5680363.1"/>
    </source>
</evidence>
<keyword evidence="2" id="KW-1185">Reference proteome</keyword>
<dbReference type="EMBL" id="JAMKFE010000006">
    <property type="protein sequence ID" value="MCM5680363.1"/>
    <property type="molecule type" value="Genomic_DNA"/>
</dbReference>
<organism evidence="1 2">
    <name type="scientific">Caldimonas mangrovi</name>
    <dbReference type="NCBI Taxonomy" id="2944811"/>
    <lineage>
        <taxon>Bacteria</taxon>
        <taxon>Pseudomonadati</taxon>
        <taxon>Pseudomonadota</taxon>
        <taxon>Betaproteobacteria</taxon>
        <taxon>Burkholderiales</taxon>
        <taxon>Sphaerotilaceae</taxon>
        <taxon>Caldimonas</taxon>
    </lineage>
</organism>
<sequence>MAQVLVGVFERSEQAQQAHRELIERGVDPQHIQLAASQPPPDQGDEIGSSVERSMSIHASIGDLFRSLFVEFGGPSDDVELYNEAIRRGGMVMSVQAQDERHASTVREVMERHGVADLGTPGAAAIDLSVLGEAPGEALEDTPQRQKIRVYSAAQRMDRQQ</sequence>
<evidence type="ECO:0000313" key="2">
    <source>
        <dbReference type="Proteomes" id="UP001165541"/>
    </source>
</evidence>
<proteinExistence type="predicted"/>
<dbReference type="Proteomes" id="UP001165541">
    <property type="component" value="Unassembled WGS sequence"/>
</dbReference>